<keyword evidence="4 6" id="KW-0670">Pyruvate</keyword>
<dbReference type="STRING" id="1336232.GCA_000518825_00673"/>
<dbReference type="GO" id="GO:0004739">
    <property type="term" value="F:pyruvate dehydrogenase (acetyl-transferring) activity"/>
    <property type="evidence" value="ECO:0007669"/>
    <property type="project" value="UniProtKB-UniRule"/>
</dbReference>
<comment type="catalytic activity">
    <reaction evidence="4">
        <text>N(6)-[(R)-lipoyl]-L-lysyl-[protein] + pyruvate + H(+) = N(6)-[(R)-S(8)-acetyldihydrolipoyl]-L-lysyl-[protein] + CO2</text>
        <dbReference type="Rhea" id="RHEA:19189"/>
        <dbReference type="Rhea" id="RHEA-COMP:10474"/>
        <dbReference type="Rhea" id="RHEA-COMP:10478"/>
        <dbReference type="ChEBI" id="CHEBI:15361"/>
        <dbReference type="ChEBI" id="CHEBI:15378"/>
        <dbReference type="ChEBI" id="CHEBI:16526"/>
        <dbReference type="ChEBI" id="CHEBI:83099"/>
        <dbReference type="ChEBI" id="CHEBI:83111"/>
        <dbReference type="EC" id="1.2.4.1"/>
    </reaction>
</comment>
<dbReference type="InterPro" id="IPR029061">
    <property type="entry name" value="THDP-binding"/>
</dbReference>
<dbReference type="InterPro" id="IPR001017">
    <property type="entry name" value="DH_E1"/>
</dbReference>
<name>A0A249SMG2_9MOLU</name>
<dbReference type="GO" id="GO:0009083">
    <property type="term" value="P:branched-chain amino acid catabolic process"/>
    <property type="evidence" value="ECO:0007669"/>
    <property type="project" value="TreeGrafter"/>
</dbReference>
<dbReference type="RefSeq" id="WP_027875812.1">
    <property type="nucleotide sequence ID" value="NZ_CP023173.1"/>
</dbReference>
<dbReference type="EMBL" id="CP023173">
    <property type="protein sequence ID" value="ASZ08803.1"/>
    <property type="molecule type" value="Genomic_DNA"/>
</dbReference>
<gene>
    <name evidence="6" type="primary">pdhA</name>
    <name evidence="6" type="ORF">CK556_00275</name>
</gene>
<dbReference type="CDD" id="cd02000">
    <property type="entry name" value="TPP_E1_PDC_ADC_BCADC"/>
    <property type="match status" value="1"/>
</dbReference>
<feature type="domain" description="Dehydrogenase E1 component" evidence="5">
    <location>
        <begin position="44"/>
        <end position="330"/>
    </location>
</feature>
<evidence type="ECO:0000259" key="5">
    <source>
        <dbReference type="Pfam" id="PF00676"/>
    </source>
</evidence>
<organism evidence="6 7">
    <name type="scientific">Mesoplasma chauliocola</name>
    <dbReference type="NCBI Taxonomy" id="216427"/>
    <lineage>
        <taxon>Bacteria</taxon>
        <taxon>Bacillati</taxon>
        <taxon>Mycoplasmatota</taxon>
        <taxon>Mollicutes</taxon>
        <taxon>Entomoplasmatales</taxon>
        <taxon>Entomoplasmataceae</taxon>
        <taxon>Mesoplasma</taxon>
    </lineage>
</organism>
<dbReference type="PANTHER" id="PTHR43380:SF1">
    <property type="entry name" value="2-OXOISOVALERATE DEHYDROGENASE SUBUNIT ALPHA, MITOCHONDRIAL"/>
    <property type="match status" value="1"/>
</dbReference>
<sequence length="370" mass="41379">MKYIGKFDPQKDEIVRVMDKDGKIINPKLAPSISDEELIKAYSIMNLSRRQDDYQNKMQRQGRLLSFLTSTGQEACEVAYTMVIDPKTDFFVSGYRNNAAWLTMGQSIRNIMLYWVGNEAGAKAPDGVNSLPPNIIIGSQYSQATGLAFAEKYQGRNGVAVTTTGDGGMSEGETYEAMNFAKLHEVPVVFICENNKWAISTPTQQQTKSLNIAVKAIATGMPSIKVDGNDFLASYAVAKEAVDFARSGNGPVLIEFDTYRLGAHSSSDSPDVYRPKGEFEDKVPYEPLIRLKAYMIAKGIWSEEKQTALNEEQDKHIAAEFAWVEANKNYPIEDIFNYQYAEMTEDLKEQLAEAKEFFAKYPESKDGGHH</sequence>
<keyword evidence="2 4" id="KW-0560">Oxidoreductase</keyword>
<keyword evidence="7" id="KW-1185">Reference proteome</keyword>
<evidence type="ECO:0000256" key="2">
    <source>
        <dbReference type="ARBA" id="ARBA00023002"/>
    </source>
</evidence>
<dbReference type="KEGG" id="mchc:CK556_00275"/>
<dbReference type="Pfam" id="PF00676">
    <property type="entry name" value="E1_dh"/>
    <property type="match status" value="1"/>
</dbReference>
<accession>A0A249SMG2</accession>
<dbReference type="InterPro" id="IPR050771">
    <property type="entry name" value="Alpha-ketoacid_DH_E1_comp"/>
</dbReference>
<evidence type="ECO:0000313" key="7">
    <source>
        <dbReference type="Proteomes" id="UP000232229"/>
    </source>
</evidence>
<evidence type="ECO:0000313" key="6">
    <source>
        <dbReference type="EMBL" id="ASZ08803.1"/>
    </source>
</evidence>
<proteinExistence type="predicted"/>
<protein>
    <recommendedName>
        <fullName evidence="4">Pyruvate dehydrogenase E1 component subunit alpha</fullName>
        <ecNumber evidence="4">1.2.4.1</ecNumber>
    </recommendedName>
</protein>
<dbReference type="NCBIfam" id="TIGR03181">
    <property type="entry name" value="PDH_E1_alph_x"/>
    <property type="match status" value="1"/>
</dbReference>
<evidence type="ECO:0000256" key="4">
    <source>
        <dbReference type="RuleBase" id="RU366007"/>
    </source>
</evidence>
<dbReference type="SUPFAM" id="SSF52518">
    <property type="entry name" value="Thiamin diphosphate-binding fold (THDP-binding)"/>
    <property type="match status" value="1"/>
</dbReference>
<dbReference type="PANTHER" id="PTHR43380">
    <property type="entry name" value="2-OXOISOVALERATE DEHYDROGENASE SUBUNIT ALPHA, MITOCHONDRIAL"/>
    <property type="match status" value="1"/>
</dbReference>
<dbReference type="Gene3D" id="3.40.50.970">
    <property type="match status" value="1"/>
</dbReference>
<dbReference type="InterPro" id="IPR017596">
    <property type="entry name" value="PdhA/BkdA"/>
</dbReference>
<comment type="function">
    <text evidence="4">The pyruvate dehydrogenase complex catalyzes the overall conversion of pyruvate to acetyl-CoA and CO(2). It contains multiple copies of three enzymatic components: pyruvate dehydrogenase (E1), dihydrolipoamide acetyltransferase (E2) and lipoamide dehydrogenase (E3).</text>
</comment>
<comment type="subunit">
    <text evidence="4">Heterodimer of an alpha and a beta chain.</text>
</comment>
<dbReference type="Proteomes" id="UP000232229">
    <property type="component" value="Chromosome"/>
</dbReference>
<keyword evidence="3 4" id="KW-0786">Thiamine pyrophosphate</keyword>
<comment type="cofactor">
    <cofactor evidence="1 4">
        <name>thiamine diphosphate</name>
        <dbReference type="ChEBI" id="CHEBI:58937"/>
    </cofactor>
</comment>
<dbReference type="AlphaFoldDB" id="A0A249SMG2"/>
<dbReference type="EC" id="1.2.4.1" evidence="4"/>
<reference evidence="6 7" key="1">
    <citation type="submission" date="2017-08" db="EMBL/GenBank/DDBJ databases">
        <title>Complete Genome Sequence of Mesoplasma chauliocola.</title>
        <authorList>
            <person name="Knight T.F.Jr."/>
            <person name="Citino T."/>
        </authorList>
    </citation>
    <scope>NUCLEOTIDE SEQUENCE [LARGE SCALE GENOMIC DNA]</scope>
    <source>
        <strain evidence="6 7">CHPA-2</strain>
    </source>
</reference>
<evidence type="ECO:0000256" key="3">
    <source>
        <dbReference type="ARBA" id="ARBA00023052"/>
    </source>
</evidence>
<evidence type="ECO:0000256" key="1">
    <source>
        <dbReference type="ARBA" id="ARBA00001964"/>
    </source>
</evidence>